<reference evidence="2" key="1">
    <citation type="submission" date="2021-11" db="EMBL/GenBank/DDBJ databases">
        <authorList>
            <consortium name="Genoscope - CEA"/>
            <person name="William W."/>
        </authorList>
    </citation>
    <scope>NUCLEOTIDE SEQUENCE</scope>
</reference>
<keyword evidence="3" id="KW-1185">Reference proteome</keyword>
<accession>A0A8J2SSW3</accession>
<dbReference type="Proteomes" id="UP000789595">
    <property type="component" value="Unassembled WGS sequence"/>
</dbReference>
<protein>
    <submittedName>
        <fullName evidence="2">Uncharacterized protein</fullName>
    </submittedName>
</protein>
<evidence type="ECO:0000313" key="3">
    <source>
        <dbReference type="Proteomes" id="UP000789595"/>
    </source>
</evidence>
<dbReference type="AlphaFoldDB" id="A0A8J2SSW3"/>
<dbReference type="EMBL" id="CAKKNE010000004">
    <property type="protein sequence ID" value="CAH0373727.1"/>
    <property type="molecule type" value="Genomic_DNA"/>
</dbReference>
<feature type="region of interest" description="Disordered" evidence="1">
    <location>
        <begin position="316"/>
        <end position="364"/>
    </location>
</feature>
<feature type="compositionally biased region" description="Acidic residues" evidence="1">
    <location>
        <begin position="155"/>
        <end position="164"/>
    </location>
</feature>
<proteinExistence type="predicted"/>
<sequence length="406" mass="41773">MGWLTNTKRKRKPAGPAQPDQALNGGGTGAAPGAAAAPPAPARLGEAARTDAGAHEALGKAKYVELVDAVDGADADAAWAELPEGVRDLFVRLAFETEDGPLPPLRAWTRARAAASASAAAAAAADDARAAGAAAARDRFAAAAAAADAEAAAAEADEADEADEAGAAAPRRRRRPPPDGAGARRARQPWRVAPPPRYRPVPRAPREALAATWSRPAGVVGATWKPAAAARAERARARRRAAARAEAARRASIRSVCAQILDRERAEGDGRELDARKVLEEVRRWYRVQPRPAAAAVQPRPAAAAAAAAAPVVVAGDRASPARPRPPGTPPRHPPAGAWPRDESSPPAPARRKGPSVAHDIEAGRRRLLRSVGVAVRARAAAAAAAAPGPTPAPARDIDALFRALA</sequence>
<feature type="region of interest" description="Disordered" evidence="1">
    <location>
        <begin position="154"/>
        <end position="203"/>
    </location>
</feature>
<evidence type="ECO:0000313" key="2">
    <source>
        <dbReference type="EMBL" id="CAH0373727.1"/>
    </source>
</evidence>
<feature type="compositionally biased region" description="Pro residues" evidence="1">
    <location>
        <begin position="192"/>
        <end position="203"/>
    </location>
</feature>
<comment type="caution">
    <text evidence="2">The sequence shown here is derived from an EMBL/GenBank/DDBJ whole genome shotgun (WGS) entry which is preliminary data.</text>
</comment>
<organism evidence="2 3">
    <name type="scientific">Pelagomonas calceolata</name>
    <dbReference type="NCBI Taxonomy" id="35677"/>
    <lineage>
        <taxon>Eukaryota</taxon>
        <taxon>Sar</taxon>
        <taxon>Stramenopiles</taxon>
        <taxon>Ochrophyta</taxon>
        <taxon>Pelagophyceae</taxon>
        <taxon>Pelagomonadales</taxon>
        <taxon>Pelagomonadaceae</taxon>
        <taxon>Pelagomonas</taxon>
    </lineage>
</organism>
<name>A0A8J2SSW3_9STRA</name>
<feature type="region of interest" description="Disordered" evidence="1">
    <location>
        <begin position="1"/>
        <end position="49"/>
    </location>
</feature>
<feature type="compositionally biased region" description="Low complexity" evidence="1">
    <location>
        <begin position="31"/>
        <end position="45"/>
    </location>
</feature>
<gene>
    <name evidence="2" type="ORF">PECAL_4P09590</name>
</gene>
<evidence type="ECO:0000256" key="1">
    <source>
        <dbReference type="SAM" id="MobiDB-lite"/>
    </source>
</evidence>
<feature type="compositionally biased region" description="Pro residues" evidence="1">
    <location>
        <begin position="323"/>
        <end position="334"/>
    </location>
</feature>